<comment type="caution">
    <text evidence="7">The sequence shown here is derived from an EMBL/GenBank/DDBJ whole genome shotgun (WGS) entry which is preliminary data.</text>
</comment>
<gene>
    <name evidence="7" type="ORF">HBA54_23900</name>
</gene>
<dbReference type="Gene3D" id="1.20.1260.100">
    <property type="entry name" value="TspO/MBR protein"/>
    <property type="match status" value="1"/>
</dbReference>
<comment type="subcellular location">
    <subcellularLocation>
        <location evidence="1">Membrane</location>
        <topology evidence="1">Multi-pass membrane protein</topology>
    </subcellularLocation>
</comment>
<feature type="transmembrane region" description="Helical" evidence="6">
    <location>
        <begin position="41"/>
        <end position="62"/>
    </location>
</feature>
<dbReference type="PIRSF" id="PIRSF005859">
    <property type="entry name" value="PBR"/>
    <property type="match status" value="1"/>
</dbReference>
<keyword evidence="8" id="KW-1185">Reference proteome</keyword>
<evidence type="ECO:0000313" key="8">
    <source>
        <dbReference type="Proteomes" id="UP000761264"/>
    </source>
</evidence>
<sequence length="151" mass="16767">MLLVFVIICLLAGRLGAVLTATSLTDWYPSLVKPAWTPPDVVFPVVWSLIFLAMGIAAWLVWREAERGQFLKPFSLFFLQLFLNVLWSFAFFGLKNPLIGVLVIAALIAAVLATTRAFSKIAPVAGWLFLPYILWLGYAAALNVAIWRLNA</sequence>
<evidence type="ECO:0000256" key="3">
    <source>
        <dbReference type="ARBA" id="ARBA00022692"/>
    </source>
</evidence>
<feature type="transmembrane region" description="Helical" evidence="6">
    <location>
        <begin position="74"/>
        <end position="92"/>
    </location>
</feature>
<evidence type="ECO:0000256" key="5">
    <source>
        <dbReference type="ARBA" id="ARBA00023136"/>
    </source>
</evidence>
<reference evidence="7" key="1">
    <citation type="submission" date="2020-03" db="EMBL/GenBank/DDBJ databases">
        <title>Genome of Pelagibius litoralis DSM 21314T.</title>
        <authorList>
            <person name="Wang G."/>
        </authorList>
    </citation>
    <scope>NUCLEOTIDE SEQUENCE</scope>
    <source>
        <strain evidence="7">DSM 21314</strain>
    </source>
</reference>
<accession>A0A967KFX5</accession>
<dbReference type="GO" id="GO:0033013">
    <property type="term" value="P:tetrapyrrole metabolic process"/>
    <property type="evidence" value="ECO:0007669"/>
    <property type="project" value="UniProtKB-ARBA"/>
</dbReference>
<dbReference type="PANTHER" id="PTHR10057:SF0">
    <property type="entry name" value="TRANSLOCATOR PROTEIN"/>
    <property type="match status" value="1"/>
</dbReference>
<evidence type="ECO:0000313" key="7">
    <source>
        <dbReference type="EMBL" id="NIA71640.1"/>
    </source>
</evidence>
<dbReference type="InterPro" id="IPR038330">
    <property type="entry name" value="TspO/MBR-related_sf"/>
</dbReference>
<keyword evidence="3 6" id="KW-0812">Transmembrane</keyword>
<comment type="similarity">
    <text evidence="2">Belongs to the TspO/BZRP family.</text>
</comment>
<dbReference type="CDD" id="cd15904">
    <property type="entry name" value="TSPO_MBR"/>
    <property type="match status" value="1"/>
</dbReference>
<feature type="transmembrane region" description="Helical" evidence="6">
    <location>
        <begin position="127"/>
        <end position="147"/>
    </location>
</feature>
<dbReference type="Pfam" id="PF03073">
    <property type="entry name" value="TspO_MBR"/>
    <property type="match status" value="1"/>
</dbReference>
<dbReference type="PANTHER" id="PTHR10057">
    <property type="entry name" value="PERIPHERAL-TYPE BENZODIAZEPINE RECEPTOR"/>
    <property type="match status" value="1"/>
</dbReference>
<keyword evidence="4 6" id="KW-1133">Transmembrane helix</keyword>
<protein>
    <submittedName>
        <fullName evidence="7">Tryptophan-rich sensory protein</fullName>
    </submittedName>
</protein>
<dbReference type="GO" id="GO:0016020">
    <property type="term" value="C:membrane"/>
    <property type="evidence" value="ECO:0007669"/>
    <property type="project" value="UniProtKB-SubCell"/>
</dbReference>
<dbReference type="InterPro" id="IPR004307">
    <property type="entry name" value="TspO_MBR"/>
</dbReference>
<dbReference type="RefSeq" id="WP_167229492.1">
    <property type="nucleotide sequence ID" value="NZ_JAAQPH010000024.1"/>
</dbReference>
<evidence type="ECO:0000256" key="4">
    <source>
        <dbReference type="ARBA" id="ARBA00022989"/>
    </source>
</evidence>
<evidence type="ECO:0000256" key="6">
    <source>
        <dbReference type="SAM" id="Phobius"/>
    </source>
</evidence>
<dbReference type="EMBL" id="JAAQPH010000024">
    <property type="protein sequence ID" value="NIA71640.1"/>
    <property type="molecule type" value="Genomic_DNA"/>
</dbReference>
<feature type="transmembrane region" description="Helical" evidence="6">
    <location>
        <begin position="98"/>
        <end position="115"/>
    </location>
</feature>
<dbReference type="AlphaFoldDB" id="A0A967KFX5"/>
<proteinExistence type="inferred from homology"/>
<name>A0A967KFX5_9PROT</name>
<dbReference type="FunFam" id="1.20.1260.100:FF:000001">
    <property type="entry name" value="translocator protein 2"/>
    <property type="match status" value="1"/>
</dbReference>
<evidence type="ECO:0000256" key="1">
    <source>
        <dbReference type="ARBA" id="ARBA00004141"/>
    </source>
</evidence>
<organism evidence="7 8">
    <name type="scientific">Pelagibius litoralis</name>
    <dbReference type="NCBI Taxonomy" id="374515"/>
    <lineage>
        <taxon>Bacteria</taxon>
        <taxon>Pseudomonadati</taxon>
        <taxon>Pseudomonadota</taxon>
        <taxon>Alphaproteobacteria</taxon>
        <taxon>Rhodospirillales</taxon>
        <taxon>Rhodovibrionaceae</taxon>
        <taxon>Pelagibius</taxon>
    </lineage>
</organism>
<evidence type="ECO:0000256" key="2">
    <source>
        <dbReference type="ARBA" id="ARBA00007524"/>
    </source>
</evidence>
<keyword evidence="5 6" id="KW-0472">Membrane</keyword>
<dbReference type="Proteomes" id="UP000761264">
    <property type="component" value="Unassembled WGS sequence"/>
</dbReference>